<evidence type="ECO:0000256" key="4">
    <source>
        <dbReference type="ARBA" id="ARBA00022807"/>
    </source>
</evidence>
<comment type="similarity">
    <text evidence="1">Belongs to the peptidase C1 family.</text>
</comment>
<name>A0ABY6K954_9ARAC</name>
<feature type="transmembrane region" description="Helical" evidence="8">
    <location>
        <begin position="6"/>
        <end position="32"/>
    </location>
</feature>
<feature type="domain" description="Cathepsin propeptide inhibitor" evidence="10">
    <location>
        <begin position="336"/>
        <end position="387"/>
    </location>
</feature>
<keyword evidence="8" id="KW-0472">Membrane</keyword>
<dbReference type="Proteomes" id="UP001235939">
    <property type="component" value="Chromosome 03"/>
</dbReference>
<dbReference type="InterPro" id="IPR013128">
    <property type="entry name" value="Peptidase_C1A"/>
</dbReference>
<dbReference type="PROSITE" id="PS00640">
    <property type="entry name" value="THIOL_PROTEASE_ASN"/>
    <property type="match status" value="2"/>
</dbReference>
<keyword evidence="4" id="KW-0788">Thiol protease</keyword>
<dbReference type="Gene3D" id="3.90.70.10">
    <property type="entry name" value="Cysteine proteinases"/>
    <property type="match status" value="2"/>
</dbReference>
<dbReference type="InterPro" id="IPR038765">
    <property type="entry name" value="Papain-like_cys_pep_sf"/>
</dbReference>
<evidence type="ECO:0000256" key="7">
    <source>
        <dbReference type="SAM" id="MobiDB-lite"/>
    </source>
</evidence>
<keyword evidence="8" id="KW-1133">Transmembrane helix</keyword>
<evidence type="ECO:0000256" key="2">
    <source>
        <dbReference type="ARBA" id="ARBA00022670"/>
    </source>
</evidence>
<evidence type="ECO:0008006" key="13">
    <source>
        <dbReference type="Google" id="ProtNLM"/>
    </source>
</evidence>
<dbReference type="SMART" id="SM00645">
    <property type="entry name" value="Pept_C1"/>
    <property type="match status" value="2"/>
</dbReference>
<dbReference type="PROSITE" id="PS00139">
    <property type="entry name" value="THIOL_PROTEASE_CYS"/>
    <property type="match status" value="2"/>
</dbReference>
<dbReference type="InterPro" id="IPR025661">
    <property type="entry name" value="Pept_asp_AS"/>
</dbReference>
<dbReference type="SUPFAM" id="SSF54001">
    <property type="entry name" value="Cysteine proteinases"/>
    <property type="match status" value="3"/>
</dbReference>
<evidence type="ECO:0000256" key="1">
    <source>
        <dbReference type="ARBA" id="ARBA00008455"/>
    </source>
</evidence>
<protein>
    <recommendedName>
        <fullName evidence="13">Cathepsin L</fullName>
    </recommendedName>
</protein>
<evidence type="ECO:0000256" key="6">
    <source>
        <dbReference type="ARBA" id="ARBA00023157"/>
    </source>
</evidence>
<dbReference type="CDD" id="cd02248">
    <property type="entry name" value="Peptidase_C1A"/>
    <property type="match status" value="2"/>
</dbReference>
<dbReference type="InterPro" id="IPR025660">
    <property type="entry name" value="Pept_his_AS"/>
</dbReference>
<evidence type="ECO:0000313" key="12">
    <source>
        <dbReference type="Proteomes" id="UP001235939"/>
    </source>
</evidence>
<dbReference type="EMBL" id="CP092865">
    <property type="protein sequence ID" value="UYV65108.1"/>
    <property type="molecule type" value="Genomic_DNA"/>
</dbReference>
<keyword evidence="2" id="KW-0645">Protease</keyword>
<feature type="non-terminal residue" evidence="11">
    <location>
        <position position="711"/>
    </location>
</feature>
<sequence>MFSLIFNLLILLYTLKALYTFLALIVVFKIYYKDFFLFQSVHQKTYSNSAEEALRKEILLQNLRQIVEHNVKHELGMGSYKMGITEYSDMTPEEMSSTMNGYIMPTERLGMEYKPTPGIKLPESVDWREKGYVTKVKNQRYCGSCWAYSATGALEGQHYRATGKLVSLSEQELVDCSIDEGNAGCSGGLMTQAYKYIMKNGGIHSEESYPYKARNETCKYSREGISASIVSYMNLPYGNESVLKEAVARQGPIAVAIDSNHHSIRHYKEGIYDEPLCSSYRLTHAVLVVGYGSENGKDYWLVKNSWGKNWGEDGYIKMSRNKNNQCGIASLPIYPISVHQKTYSNSAEEALRKEILLQNLQKIVEHNVKYELGMSSYKMGINEYSDMVDVMADVIQLKTNMVLVDGSLRHICDIYCLGIEADAEEPVLQIHGHFAGGKHLPEQESHGSATTISVGHRPVAGPTGGTVGTPRDRMTPEEMSSTMNGYIMPTERLGMEYKPSPGIKLPESVDWREKGYVTKVKNQGNCGSCWAYSATGALEGQHYRATGKLVSLSEQELVDCSIDEGNAGCSGGLITQAYEYIMKNGGIHSEESYPYKARNETCKYSRKGISASIATYMNLPVGDESALKEAVALQGPIAVAIDVLTLQYYKEGIYDEPLCTPIWLNHAVLVVGYGSENGKDYWLVKNSWGDSWGEDGYIRMSRNKNNQCGIA</sequence>
<keyword evidence="6" id="KW-1015">Disulfide bond</keyword>
<dbReference type="SMART" id="SM00848">
    <property type="entry name" value="Inhibitor_I29"/>
    <property type="match status" value="2"/>
</dbReference>
<feature type="region of interest" description="Disordered" evidence="7">
    <location>
        <begin position="452"/>
        <end position="478"/>
    </location>
</feature>
<dbReference type="InterPro" id="IPR000169">
    <property type="entry name" value="Pept_cys_AS"/>
</dbReference>
<dbReference type="Gene3D" id="1.10.287.2250">
    <property type="match status" value="1"/>
</dbReference>
<keyword evidence="5" id="KW-0865">Zymogen</keyword>
<evidence type="ECO:0000256" key="8">
    <source>
        <dbReference type="SAM" id="Phobius"/>
    </source>
</evidence>
<evidence type="ECO:0000259" key="9">
    <source>
        <dbReference type="SMART" id="SM00645"/>
    </source>
</evidence>
<evidence type="ECO:0000259" key="10">
    <source>
        <dbReference type="SMART" id="SM00848"/>
    </source>
</evidence>
<keyword evidence="12" id="KW-1185">Reference proteome</keyword>
<reference evidence="11 12" key="1">
    <citation type="submission" date="2022-01" db="EMBL/GenBank/DDBJ databases">
        <title>A chromosomal length assembly of Cordylochernes scorpioides.</title>
        <authorList>
            <person name="Zeh D."/>
            <person name="Zeh J."/>
        </authorList>
    </citation>
    <scope>NUCLEOTIDE SEQUENCE [LARGE SCALE GENOMIC DNA]</scope>
    <source>
        <strain evidence="11">IN4F17</strain>
        <tissue evidence="11">Whole Body</tissue>
    </source>
</reference>
<accession>A0ABY6K954</accession>
<gene>
    <name evidence="11" type="ORF">LAZ67_3003147</name>
</gene>
<proteinExistence type="inferred from homology"/>
<feature type="domain" description="Peptidase C1A papain C-terminal" evidence="9">
    <location>
        <begin position="121"/>
        <end position="336"/>
    </location>
</feature>
<dbReference type="Pfam" id="PF08246">
    <property type="entry name" value="Inhibitor_I29"/>
    <property type="match status" value="2"/>
</dbReference>
<dbReference type="Pfam" id="PF00112">
    <property type="entry name" value="Peptidase_C1"/>
    <property type="match status" value="2"/>
</dbReference>
<dbReference type="PANTHER" id="PTHR12411">
    <property type="entry name" value="CYSTEINE PROTEASE FAMILY C1-RELATED"/>
    <property type="match status" value="1"/>
</dbReference>
<keyword evidence="3" id="KW-0378">Hydrolase</keyword>
<evidence type="ECO:0000313" key="11">
    <source>
        <dbReference type="EMBL" id="UYV65108.1"/>
    </source>
</evidence>
<feature type="domain" description="Peptidase C1A papain C-terminal" evidence="9">
    <location>
        <begin position="505"/>
        <end position="711"/>
    </location>
</feature>
<feature type="domain" description="Cathepsin propeptide inhibitor" evidence="10">
    <location>
        <begin position="35"/>
        <end position="95"/>
    </location>
</feature>
<dbReference type="InterPro" id="IPR013201">
    <property type="entry name" value="Prot_inhib_I29"/>
</dbReference>
<evidence type="ECO:0000256" key="5">
    <source>
        <dbReference type="ARBA" id="ARBA00023145"/>
    </source>
</evidence>
<dbReference type="PROSITE" id="PS00639">
    <property type="entry name" value="THIOL_PROTEASE_HIS"/>
    <property type="match status" value="2"/>
</dbReference>
<dbReference type="InterPro" id="IPR000668">
    <property type="entry name" value="Peptidase_C1A_C"/>
</dbReference>
<evidence type="ECO:0000256" key="3">
    <source>
        <dbReference type="ARBA" id="ARBA00022801"/>
    </source>
</evidence>
<keyword evidence="8" id="KW-0812">Transmembrane</keyword>
<organism evidence="11 12">
    <name type="scientific">Cordylochernes scorpioides</name>
    <dbReference type="NCBI Taxonomy" id="51811"/>
    <lineage>
        <taxon>Eukaryota</taxon>
        <taxon>Metazoa</taxon>
        <taxon>Ecdysozoa</taxon>
        <taxon>Arthropoda</taxon>
        <taxon>Chelicerata</taxon>
        <taxon>Arachnida</taxon>
        <taxon>Pseudoscorpiones</taxon>
        <taxon>Cheliferoidea</taxon>
        <taxon>Chernetidae</taxon>
        <taxon>Cordylochernes</taxon>
    </lineage>
</organism>
<dbReference type="InterPro" id="IPR039417">
    <property type="entry name" value="Peptidase_C1A_papain-like"/>
</dbReference>
<dbReference type="PRINTS" id="PR00705">
    <property type="entry name" value="PAPAIN"/>
</dbReference>